<proteinExistence type="predicted"/>
<feature type="region of interest" description="Disordered" evidence="1">
    <location>
        <begin position="1"/>
        <end position="82"/>
    </location>
</feature>
<evidence type="ECO:0000313" key="2">
    <source>
        <dbReference type="EMBL" id="KEF53037.1"/>
    </source>
</evidence>
<feature type="compositionally biased region" description="Low complexity" evidence="1">
    <location>
        <begin position="623"/>
        <end position="632"/>
    </location>
</feature>
<sequence>MSMRRTVSDQPRNWSQESSESQEEMVVYAGNRTLQPARQPSGPPSETRAQQDKGFARFLEKHSSPTHQRVTAGGRIVPMEQRPRPPVFSLPAASTGAPDLGKDFPKELHSPLIRASAQKEGNSRISPEQGMKVAKEVLPQVSAHSEATDNYGLGAGLDTAFTFPPVPLGANPGSAQSATFPVVHPSPLFSGVSFDPYGAHSPQIFPMNATLFGQGVGAYSGPLGAQYHPTLYPYGDLYGVPGTSPMLTGEAYSTYCQHMILTVKSAFEELENQLRSIDRCRAMINHDANLSQQRMAVAKQRSDMKDEIKYWENKLAFALNNPTPTPYQAIHHGTTLNVQAESYVPLNSAPATAALPLSGGVAIDSTANSFESNTVAYSTTTRAPRRAIPIVAPQKPSPPAEETILGAVGNVHSSPASDVAVDEWGVRIGRPPPHIEQQQKEMLAVIVCAGSESPDEAVESVIAAVSQTSSKSSSFNHQAVATIPDTIIEGDSENTEWLPVNPGDAPATVEAYYELQLDAMRLPQGVVSLVKLPDGTITQVPGRGLQRPPSSNMDDFERRYWTSKPTMTKEMADQFIDVRRSSDGKPLSQLSSSLISLSTEGFSTMTNSCRELSVVKPENTRGSKSSQGSHSSPQNVASFEQNERHKLADVPPVTSHGGMCSLNQPLASGSNIWTQGDNKSNWPSQDRLMKDWECGQDANLNKGYSSVSVQNVHAMGHLPHMLDGTTDSQKFSAKSLLSAAGKVRSP</sequence>
<name>A0A072P033_9EURO</name>
<gene>
    <name evidence="2" type="ORF">A1O9_10945</name>
</gene>
<dbReference type="OrthoDB" id="5401902at2759"/>
<protein>
    <submittedName>
        <fullName evidence="2">Uncharacterized protein</fullName>
    </submittedName>
</protein>
<feature type="non-terminal residue" evidence="2">
    <location>
        <position position="746"/>
    </location>
</feature>
<reference evidence="2 3" key="1">
    <citation type="submission" date="2013-03" db="EMBL/GenBank/DDBJ databases">
        <title>The Genome Sequence of Exophiala aquamarina CBS 119918.</title>
        <authorList>
            <consortium name="The Broad Institute Genomics Platform"/>
            <person name="Cuomo C."/>
            <person name="de Hoog S."/>
            <person name="Gorbushina A."/>
            <person name="Walker B."/>
            <person name="Young S.K."/>
            <person name="Zeng Q."/>
            <person name="Gargeya S."/>
            <person name="Fitzgerald M."/>
            <person name="Haas B."/>
            <person name="Abouelleil A."/>
            <person name="Allen A.W."/>
            <person name="Alvarado L."/>
            <person name="Arachchi H.M."/>
            <person name="Berlin A.M."/>
            <person name="Chapman S.B."/>
            <person name="Gainer-Dewar J."/>
            <person name="Goldberg J."/>
            <person name="Griggs A."/>
            <person name="Gujja S."/>
            <person name="Hansen M."/>
            <person name="Howarth C."/>
            <person name="Imamovic A."/>
            <person name="Ireland A."/>
            <person name="Larimer J."/>
            <person name="McCowan C."/>
            <person name="Murphy C."/>
            <person name="Pearson M."/>
            <person name="Poon T.W."/>
            <person name="Priest M."/>
            <person name="Roberts A."/>
            <person name="Saif S."/>
            <person name="Shea T."/>
            <person name="Sisk P."/>
            <person name="Sykes S."/>
            <person name="Wortman J."/>
            <person name="Nusbaum C."/>
            <person name="Birren B."/>
        </authorList>
    </citation>
    <scope>NUCLEOTIDE SEQUENCE [LARGE SCALE GENOMIC DNA]</scope>
    <source>
        <strain evidence="2 3">CBS 119918</strain>
    </source>
</reference>
<dbReference type="EMBL" id="AMGV01000015">
    <property type="protein sequence ID" value="KEF53037.1"/>
    <property type="molecule type" value="Genomic_DNA"/>
</dbReference>
<comment type="caution">
    <text evidence="2">The sequence shown here is derived from an EMBL/GenBank/DDBJ whole genome shotgun (WGS) entry which is preliminary data.</text>
</comment>
<evidence type="ECO:0000256" key="1">
    <source>
        <dbReference type="SAM" id="MobiDB-lite"/>
    </source>
</evidence>
<dbReference type="VEuPathDB" id="FungiDB:A1O9_10945"/>
<dbReference type="RefSeq" id="XP_013255627.1">
    <property type="nucleotide sequence ID" value="XM_013400173.1"/>
</dbReference>
<keyword evidence="3" id="KW-1185">Reference proteome</keyword>
<evidence type="ECO:0000313" key="3">
    <source>
        <dbReference type="Proteomes" id="UP000027920"/>
    </source>
</evidence>
<accession>A0A072P033</accession>
<dbReference type="Proteomes" id="UP000027920">
    <property type="component" value="Unassembled WGS sequence"/>
</dbReference>
<dbReference type="GeneID" id="25285846"/>
<feature type="compositionally biased region" description="Basic and acidic residues" evidence="1">
    <location>
        <begin position="49"/>
        <end position="63"/>
    </location>
</feature>
<dbReference type="HOGENOM" id="CLU_020263_0_0_1"/>
<feature type="region of interest" description="Disordered" evidence="1">
    <location>
        <begin position="615"/>
        <end position="638"/>
    </location>
</feature>
<dbReference type="AlphaFoldDB" id="A0A072P033"/>
<organism evidence="2 3">
    <name type="scientific">Exophiala aquamarina CBS 119918</name>
    <dbReference type="NCBI Taxonomy" id="1182545"/>
    <lineage>
        <taxon>Eukaryota</taxon>
        <taxon>Fungi</taxon>
        <taxon>Dikarya</taxon>
        <taxon>Ascomycota</taxon>
        <taxon>Pezizomycotina</taxon>
        <taxon>Eurotiomycetes</taxon>
        <taxon>Chaetothyriomycetidae</taxon>
        <taxon>Chaetothyriales</taxon>
        <taxon>Herpotrichiellaceae</taxon>
        <taxon>Exophiala</taxon>
    </lineage>
</organism>